<feature type="domain" description="DUF7507" evidence="4">
    <location>
        <begin position="1747"/>
        <end position="1851"/>
    </location>
</feature>
<feature type="region of interest" description="Disordered" evidence="1">
    <location>
        <begin position="1947"/>
        <end position="1989"/>
    </location>
</feature>
<feature type="domain" description="DUF7927" evidence="5">
    <location>
        <begin position="443"/>
        <end position="579"/>
    </location>
</feature>
<evidence type="ECO:0000259" key="5">
    <source>
        <dbReference type="Pfam" id="PF25549"/>
    </source>
</evidence>
<dbReference type="STRING" id="2045.KR76_26455"/>
<evidence type="ECO:0000313" key="7">
    <source>
        <dbReference type="EMBL" id="AJR18835.1"/>
    </source>
</evidence>
<keyword evidence="2" id="KW-1133">Transmembrane helix</keyword>
<dbReference type="KEGG" id="psim:KR76_26455"/>
<feature type="domain" description="DUF7933" evidence="6">
    <location>
        <begin position="310"/>
        <end position="406"/>
    </location>
</feature>
<feature type="domain" description="DUF7507" evidence="4">
    <location>
        <begin position="931"/>
        <end position="1033"/>
    </location>
</feature>
<feature type="region of interest" description="Disordered" evidence="1">
    <location>
        <begin position="1602"/>
        <end position="1628"/>
    </location>
</feature>
<keyword evidence="3" id="KW-0732">Signal</keyword>
<name>A0A0C5XC04_NOCSI</name>
<feature type="domain" description="DUF7507" evidence="4">
    <location>
        <begin position="1399"/>
        <end position="1496"/>
    </location>
</feature>
<dbReference type="InterPro" id="IPR057687">
    <property type="entry name" value="DUF7927"/>
</dbReference>
<feature type="region of interest" description="Disordered" evidence="1">
    <location>
        <begin position="903"/>
        <end position="935"/>
    </location>
</feature>
<feature type="region of interest" description="Disordered" evidence="1">
    <location>
        <begin position="2181"/>
        <end position="2221"/>
    </location>
</feature>
<dbReference type="RefSeq" id="WP_052139151.1">
    <property type="nucleotide sequence ID" value="NZ_BJMC01000020.1"/>
</dbReference>
<feature type="domain" description="DUF7507" evidence="4">
    <location>
        <begin position="1631"/>
        <end position="1728"/>
    </location>
</feature>
<dbReference type="NCBIfam" id="TIGR01451">
    <property type="entry name" value="B_ant_repeat"/>
    <property type="match status" value="7"/>
</dbReference>
<feature type="domain" description="DUF7507" evidence="4">
    <location>
        <begin position="1280"/>
        <end position="1384"/>
    </location>
</feature>
<feature type="compositionally biased region" description="Polar residues" evidence="1">
    <location>
        <begin position="1831"/>
        <end position="1840"/>
    </location>
</feature>
<protein>
    <submittedName>
        <fullName evidence="7">Internalin, putative</fullName>
    </submittedName>
</protein>
<feature type="compositionally biased region" description="Polar residues" evidence="1">
    <location>
        <begin position="2062"/>
        <end position="2071"/>
    </location>
</feature>
<feature type="compositionally biased region" description="Polar residues" evidence="1">
    <location>
        <begin position="1947"/>
        <end position="1959"/>
    </location>
</feature>
<feature type="domain" description="DUF7507" evidence="4">
    <location>
        <begin position="583"/>
        <end position="684"/>
    </location>
</feature>
<dbReference type="PANTHER" id="PTHR34819">
    <property type="entry name" value="LARGE CYSTEINE-RICH PERIPLASMIC PROTEIN OMCB"/>
    <property type="match status" value="1"/>
</dbReference>
<accession>A0A0C5XC04</accession>
<feature type="domain" description="DUF7507" evidence="4">
    <location>
        <begin position="2442"/>
        <end position="2544"/>
    </location>
</feature>
<evidence type="ECO:0000256" key="1">
    <source>
        <dbReference type="SAM" id="MobiDB-lite"/>
    </source>
</evidence>
<dbReference type="EMBL" id="CP009896">
    <property type="protein sequence ID" value="AJR18835.1"/>
    <property type="molecule type" value="Genomic_DNA"/>
</dbReference>
<feature type="compositionally biased region" description="Low complexity" evidence="1">
    <location>
        <begin position="667"/>
        <end position="683"/>
    </location>
</feature>
<keyword evidence="8" id="KW-1185">Reference proteome</keyword>
<feature type="domain" description="DUF7507" evidence="4">
    <location>
        <begin position="1162"/>
        <end position="1267"/>
    </location>
</feature>
<feature type="domain" description="DUF7507" evidence="4">
    <location>
        <begin position="2210"/>
        <end position="2314"/>
    </location>
</feature>
<feature type="compositionally biased region" description="Low complexity" evidence="1">
    <location>
        <begin position="1134"/>
        <end position="1150"/>
    </location>
</feature>
<feature type="compositionally biased region" description="Polar residues" evidence="1">
    <location>
        <begin position="2294"/>
        <end position="2303"/>
    </location>
</feature>
<feature type="region of interest" description="Disordered" evidence="1">
    <location>
        <begin position="1482"/>
        <end position="1506"/>
    </location>
</feature>
<feature type="domain" description="DUF7507" evidence="4">
    <location>
        <begin position="2557"/>
        <end position="2656"/>
    </location>
</feature>
<dbReference type="Pfam" id="PF25549">
    <property type="entry name" value="DUF7927"/>
    <property type="match status" value="1"/>
</dbReference>
<sequence>MGFRSRRHRRRTGWHGAVVLALLAGLAASGTAAPLAMAPASSVLAAAAPGNPGVPAAPVQVFHEDFENGVGATASRLPGYTGAQGQTYTGAAFWTDQGQCNGVILQYASTTFPSGFCTTGNSAQPNVRRIADVLGQVEAGVVGSTSTATPVNGSTAATQRNHAVTAWTGNVNGADNQIVAQSSPFRLTPNGKRFYTTSVNVAEVSCTYLNGANNSRLDFVLLAGTQEIPVNSDPIRACRDSNVRYYTSPPLGGWGNGGNYVAAGRYYSDSSALIDTDQVSQLALRMRNQVGSSQGNDFGWDELRLFDATPQLDKAFSPGSVPVGGTSTLTFTVTNTSELAEKAGWAFTDALPDGLLVADPAGIGGTCRATTTATPGSSTITVADGTLAEGERSCTITVQVTSKRPGPADPTPIVFENGPDNLTTSGLNPPGTAKVEFFTRPELTLAKTSTGTGASRVGDTVGYTVTGTNTGTGNYTADKPAVVVDDLSGVLDDADLVGGSLRARVNGVPVDPPRLEGSRLVWEGPLPVDQDVVIDYDVVLKKGGDSRVANTAFPADGPYDGDDPPASPACGQQGAVCTEVLLPAITLDKSVDESSYLWNGTVHYKFVVTNTGQVPLSDVRVDETAFDGAGSISEVSCPRTTLAVGASMTCTATYTATGPDVDQGSLTNTATASGTPPAGAAVTSDPDSASVPADQQPALRFEKYADTNTIDRAGQVIVYRFRVYNDGNVTLSDIRVDEMSFTGTGDPPVPECPRTTLAAYTDMTCRATYTVTQDDVDNQALTNTAQARATTPDGQELTETDTVRTPGDPRPALTLVKDSPARDLVAGETIRYYFRVTNTGNVTMETPTIDELSFDGSGQLSAITCQERDEPFYPTRSVLCWADYRVTQADVDQGEITNTAVASAHVAGDDDPDRRPTRSNEASKRLPGTPAPGISLVKRADRDEIVVGQQVTYSFDVTNTGNVTLGNVAIDEWDFSGTGEISAISCPEGALAPDATTTCTATYTPTQADVDAGGISNTAVATATQPDGSSLTSTPSALEIPGRGQPELTLVKTADRASYELGDTITYTFTVTNTGNVTIDDVTVTEGSFTGSGDLSAITCGAAAASLAPDESVDCTATYEVTQADVDRGSVDNTATAGGRTTTGDDVTSGPADASVPADQRPAIAIEKSADKDEVVAGETIRYFFDVTNSGDVTLRDILVLDGQDFTGNGDELEILCRASDTQVLAPGATIRCWADYVVVQADVDQGGLDNTADASGLPPQGERVLSDRASLSIPADQDPALSLVKSNDATGPLEAGQQITYTFVVTNTGNVTMTDIRIREDAFTGTGTMPAATCTPDDLRAALPPGDQVTCSATYEVTQDDVDAGTIDNTASAGGVPPSGGDPVWSVPDSSKAPFEAAPAISLVKSASTDRLVAGETVTYSFRVTNDGNVTLSSVGIAEGSFTGSGAMSAIECPSGLLAPGASVTCTATYEVTQADVDAGSVRNTATAHGTPPGEGAEPVRSAPSSAELTAEAEPAVSLVKSASTDRLVAGEMVTYSFEVTNDGNVTLSSVGISEGAFTGSGAMSAIDCPPGALAPGDSVTCTATYEVTQADVDAGAVRNTATAHGTPPGEDAGPVRSAPSSAELTADAEPAVSLVKSASTDRLVAGEMVTYSFEVTNDGNVTLSSVGISEGSFTGSGAMSAIECPSGSLAPGDSVTCTATYEVTQADVDAGSVTNTATAHGTPPGDGAEPVRSDPSSAELTAEAAPALTLAKSADPVSDVVSGDVVTYSFLVTNTGNVTLTSVGVTEGSFSGSGAMSAIECPGGPLAPGGAVTCTATYEVTQDDVDAGSITNTATASGTPPGDDAQPVTSPPADAEVTADQTPSIDLVKSTTTEDLVAGETITYSFVVTNTGTVTLHDLAVSEDAFDGTGTLSAVSCPDDSLAAGAQTTCAATYTVTQDDVDRGTLTNTATASGTPPSGSPVASDPSSAQVPADPEPSVSLDKSASPATIAQAGETVTYSFVVTNTGNVTLHDVAIAEGAFSGTGALSAIRCPETRLVPGERTTCTATYEVTQDDVDAGSITNTATASGTPPGDGTEPVTSPPSDAEVTAEPAPAISLVKSAAPLRLTRAGETVTYSFVVTNTGNLTLRAIAVSEGSFSGTGEMSAISCPEPVLAPGEQETCTASYTVTQEDVDAGTLDNTATAEGTPPSGPPVTSDPSSAQLPAEPAPSLTLDKSASPATVARAGETVTYSFVVTNTGNVTLHDVAIAEGEFSGTGALSAIRCPETRLAPGERTTCTATYEVTQDDVDAGSITNTATASGTPPGDDAEPVTSPPDSATVTAPPAPSLSLVKSAEPTGLRAGRTVTYSFAVTNTGNVTLHDVAIDEQTFTGSGDLSAITCPDGDLAPGARITCVATYEVTQDDVDAGAVENSATATGSTPAGEPVTSPPSSVTLTEEPAAAIALVKKADRSTLRAGETVTYSFVVTNTGTVRLREVSVAETAFSGSGAMSAIACPAATLAPGDAMTCTATYVATQADVDAGGLTNTATATGTPPGAGPPVTSPPATVSIPVAADPGLDLVKRSDRQRFRAGDQVTYTFELTNTGNVTLHGARVREVRFSGSGPLGAVRCPDLSGGLAPGARVVCTATYRTTADDVRSGRLRNVAVAVATGPDGPVRSPRSRVDLTPAPQPPVPGLPAAGSPVPRALVPLGLLLLVAGGVLTAGGRRRCRRRR</sequence>
<feature type="region of interest" description="Disordered" evidence="1">
    <location>
        <begin position="2651"/>
        <end position="2678"/>
    </location>
</feature>
<dbReference type="HOGENOM" id="CLU_227254_0_0_11"/>
<dbReference type="Proteomes" id="UP000030300">
    <property type="component" value="Chromosome"/>
</dbReference>
<keyword evidence="2" id="KW-0472">Membrane</keyword>
<feature type="region of interest" description="Disordered" evidence="1">
    <location>
        <begin position="2414"/>
        <end position="2434"/>
    </location>
</feature>
<feature type="domain" description="DUF7507" evidence="4">
    <location>
        <begin position="1515"/>
        <end position="1613"/>
    </location>
</feature>
<dbReference type="Pfam" id="PF24346">
    <property type="entry name" value="DUF7507"/>
    <property type="match status" value="18"/>
</dbReference>
<feature type="region of interest" description="Disordered" evidence="1">
    <location>
        <begin position="658"/>
        <end position="693"/>
    </location>
</feature>
<feature type="transmembrane region" description="Helical" evidence="2">
    <location>
        <begin position="2687"/>
        <end position="2705"/>
    </location>
</feature>
<dbReference type="InterPro" id="IPR057693">
    <property type="entry name" value="DUF7933"/>
</dbReference>
<gene>
    <name evidence="7" type="ORF">KR76_26455</name>
</gene>
<feature type="domain" description="DUF7507" evidence="4">
    <location>
        <begin position="811"/>
        <end position="907"/>
    </location>
</feature>
<keyword evidence="2" id="KW-0812">Transmembrane</keyword>
<evidence type="ECO:0000256" key="2">
    <source>
        <dbReference type="SAM" id="Phobius"/>
    </source>
</evidence>
<evidence type="ECO:0000313" key="8">
    <source>
        <dbReference type="Proteomes" id="UP000030300"/>
    </source>
</evidence>
<dbReference type="Pfam" id="PF25564">
    <property type="entry name" value="DUF7933"/>
    <property type="match status" value="1"/>
</dbReference>
<feature type="chain" id="PRO_5043343636" evidence="3">
    <location>
        <begin position="33"/>
        <end position="2714"/>
    </location>
</feature>
<feature type="domain" description="DUF7507" evidence="4">
    <location>
        <begin position="1978"/>
        <end position="2082"/>
    </location>
</feature>
<feature type="domain" description="DUF7507" evidence="4">
    <location>
        <begin position="1045"/>
        <end position="1149"/>
    </location>
</feature>
<dbReference type="PANTHER" id="PTHR34819:SF3">
    <property type="entry name" value="CELL SURFACE PROTEIN"/>
    <property type="match status" value="1"/>
</dbReference>
<dbReference type="InterPro" id="IPR055354">
    <property type="entry name" value="DUF7507"/>
</dbReference>
<dbReference type="InterPro" id="IPR051172">
    <property type="entry name" value="Chlamydia_OmcB"/>
</dbReference>
<dbReference type="Gene3D" id="2.60.40.10">
    <property type="entry name" value="Immunoglobulins"/>
    <property type="match status" value="6"/>
</dbReference>
<feature type="domain" description="DUF7507" evidence="4">
    <location>
        <begin position="1864"/>
        <end position="1966"/>
    </location>
</feature>
<dbReference type="InterPro" id="IPR047589">
    <property type="entry name" value="DUF11_rpt"/>
</dbReference>
<feature type="signal peptide" evidence="3">
    <location>
        <begin position="1"/>
        <end position="32"/>
    </location>
</feature>
<proteinExistence type="predicted"/>
<feature type="region of interest" description="Disordered" evidence="1">
    <location>
        <begin position="1130"/>
        <end position="1156"/>
    </location>
</feature>
<dbReference type="GeneID" id="96612676"/>
<feature type="domain" description="DUF7507" evidence="4">
    <location>
        <begin position="696"/>
        <end position="799"/>
    </location>
</feature>
<feature type="region of interest" description="Disordered" evidence="1">
    <location>
        <begin position="1831"/>
        <end position="1861"/>
    </location>
</feature>
<feature type="region of interest" description="Disordered" evidence="1">
    <location>
        <begin position="2290"/>
        <end position="2336"/>
    </location>
</feature>
<evidence type="ECO:0000256" key="3">
    <source>
        <dbReference type="SAM" id="SignalP"/>
    </source>
</evidence>
<feature type="region of interest" description="Disordered" evidence="1">
    <location>
        <begin position="1367"/>
        <end position="1387"/>
    </location>
</feature>
<feature type="compositionally biased region" description="Basic and acidic residues" evidence="1">
    <location>
        <begin position="912"/>
        <end position="924"/>
    </location>
</feature>
<evidence type="ECO:0000259" key="6">
    <source>
        <dbReference type="Pfam" id="PF25564"/>
    </source>
</evidence>
<feature type="domain" description="DUF7507" evidence="4">
    <location>
        <begin position="2327"/>
        <end position="2429"/>
    </location>
</feature>
<feature type="region of interest" description="Disordered" evidence="1">
    <location>
        <begin position="786"/>
        <end position="812"/>
    </location>
</feature>
<dbReference type="GO" id="GO:0005975">
    <property type="term" value="P:carbohydrate metabolic process"/>
    <property type="evidence" value="ECO:0007669"/>
    <property type="project" value="UniProtKB-ARBA"/>
</dbReference>
<feature type="region of interest" description="Disordered" evidence="1">
    <location>
        <begin position="1714"/>
        <end position="1739"/>
    </location>
</feature>
<feature type="domain" description="DUF7507" evidence="4">
    <location>
        <begin position="2095"/>
        <end position="2198"/>
    </location>
</feature>
<organism evidence="7 8">
    <name type="scientific">Nocardioides simplex</name>
    <name type="common">Arthrobacter simplex</name>
    <dbReference type="NCBI Taxonomy" id="2045"/>
    <lineage>
        <taxon>Bacteria</taxon>
        <taxon>Bacillati</taxon>
        <taxon>Actinomycetota</taxon>
        <taxon>Actinomycetes</taxon>
        <taxon>Propionibacteriales</taxon>
        <taxon>Nocardioidaceae</taxon>
        <taxon>Pimelobacter</taxon>
    </lineage>
</organism>
<dbReference type="InterPro" id="IPR013783">
    <property type="entry name" value="Ig-like_fold"/>
</dbReference>
<reference evidence="7 8" key="1">
    <citation type="journal article" date="2015" name="Genome Announc.">
        <title>Complete Genome Sequence of Steroid-Transforming Nocardioides simplex VKM Ac-2033D.</title>
        <authorList>
            <person name="Shtratnikova V.Y."/>
            <person name="Schelkunov M.I."/>
            <person name="Pekov Y.A."/>
            <person name="Fokina V.V."/>
            <person name="Logacheva M.D."/>
            <person name="Sokolov S.L."/>
            <person name="Bragin E.Y."/>
            <person name="Ashapkin V.V."/>
            <person name="Donova M.V."/>
        </authorList>
    </citation>
    <scope>NUCLEOTIDE SEQUENCE [LARGE SCALE GENOMIC DNA]</scope>
    <source>
        <strain evidence="7 8">VKM Ac-2033D</strain>
    </source>
</reference>
<feature type="region of interest" description="Disordered" evidence="1">
    <location>
        <begin position="2060"/>
        <end position="2091"/>
    </location>
</feature>
<dbReference type="OrthoDB" id="134475at2"/>
<evidence type="ECO:0000259" key="4">
    <source>
        <dbReference type="Pfam" id="PF24346"/>
    </source>
</evidence>